<evidence type="ECO:0000313" key="2">
    <source>
        <dbReference type="EMBL" id="GIZ51949.1"/>
    </source>
</evidence>
<feature type="chain" id="PRO_5046769837" evidence="1">
    <location>
        <begin position="20"/>
        <end position="192"/>
    </location>
</feature>
<evidence type="ECO:0000256" key="1">
    <source>
        <dbReference type="SAM" id="SignalP"/>
    </source>
</evidence>
<evidence type="ECO:0000313" key="3">
    <source>
        <dbReference type="Proteomes" id="UP000887222"/>
    </source>
</evidence>
<dbReference type="RefSeq" id="WP_220808120.1">
    <property type="nucleotide sequence ID" value="NZ_BPMK01000008.1"/>
</dbReference>
<proteinExistence type="predicted"/>
<dbReference type="Proteomes" id="UP000887222">
    <property type="component" value="Unassembled WGS sequence"/>
</dbReference>
<keyword evidence="2" id="KW-0449">Lipoprotein</keyword>
<accession>A0ABQ4Q5E4</accession>
<dbReference type="Pfam" id="PF11736">
    <property type="entry name" value="DUF3299"/>
    <property type="match status" value="1"/>
</dbReference>
<sequence>MKLAHAFLCGALLCAGAHAQDKSGYRVGDKLPQAKSPAAAQGYREISWDALVPKNWDPSQLMKGIDLGTLSDSDPRAMEALDKMRKAWAEAPVEPALNNTKIRIAGFLVPLDAQRGQIKEFLLVPYFGACIHTPPPPANQIIHAVAARPLKEVQMMSAVWVNGTLETVRSDTEFGASGYRLRAESLSPYTQK</sequence>
<dbReference type="Gene3D" id="2.40.50.870">
    <property type="entry name" value="Protein of unknown function (DUF3299)"/>
    <property type="match status" value="1"/>
</dbReference>
<keyword evidence="3" id="KW-1185">Reference proteome</keyword>
<organism evidence="2 3">
    <name type="scientific">Noviherbaspirillum aridicola</name>
    <dbReference type="NCBI Taxonomy" id="2849687"/>
    <lineage>
        <taxon>Bacteria</taxon>
        <taxon>Pseudomonadati</taxon>
        <taxon>Pseudomonadota</taxon>
        <taxon>Betaproteobacteria</taxon>
        <taxon>Burkholderiales</taxon>
        <taxon>Oxalobacteraceae</taxon>
        <taxon>Noviherbaspirillum</taxon>
    </lineage>
</organism>
<name>A0ABQ4Q5E4_9BURK</name>
<feature type="signal peptide" evidence="1">
    <location>
        <begin position="1"/>
        <end position="19"/>
    </location>
</feature>
<comment type="caution">
    <text evidence="2">The sequence shown here is derived from an EMBL/GenBank/DDBJ whole genome shotgun (WGS) entry which is preliminary data.</text>
</comment>
<reference evidence="2 3" key="1">
    <citation type="journal article" date="2022" name="Int. J. Syst. Evol. Microbiol.">
        <title>Noviherbaspirillum aridicola sp. nov., isolated from an arid soil in Pakistan.</title>
        <authorList>
            <person name="Khan I.U."/>
            <person name="Saqib M."/>
            <person name="Amin A."/>
            <person name="Hussain F."/>
            <person name="Li L."/>
            <person name="Liu Y.H."/>
            <person name="Fang B.Z."/>
            <person name="Ahmed I."/>
            <person name="Li W.J."/>
        </authorList>
    </citation>
    <scope>NUCLEOTIDE SEQUENCE [LARGE SCALE GENOMIC DNA]</scope>
    <source>
        <strain evidence="2 3">NCCP-691</strain>
    </source>
</reference>
<gene>
    <name evidence="2" type="ORF">NCCP691_19630</name>
</gene>
<dbReference type="EMBL" id="BPMK01000008">
    <property type="protein sequence ID" value="GIZ51949.1"/>
    <property type="molecule type" value="Genomic_DNA"/>
</dbReference>
<keyword evidence="1" id="KW-0732">Signal</keyword>
<protein>
    <submittedName>
        <fullName evidence="2">Lipoprotein</fullName>
    </submittedName>
</protein>
<dbReference type="InterPro" id="IPR021727">
    <property type="entry name" value="DUF3299"/>
</dbReference>